<keyword evidence="3" id="KW-0408">Iron</keyword>
<evidence type="ECO:0000313" key="6">
    <source>
        <dbReference type="EMBL" id="HGU32154.1"/>
    </source>
</evidence>
<dbReference type="Gene3D" id="1.10.15.40">
    <property type="entry name" value="Electron transport complex subunit B, putative Fe-S cluster"/>
    <property type="match status" value="1"/>
</dbReference>
<keyword evidence="1" id="KW-0004">4Fe-4S</keyword>
<keyword evidence="2" id="KW-0479">Metal-binding</keyword>
<proteinExistence type="predicted"/>
<accession>A0A7C4RR57</accession>
<evidence type="ECO:0000256" key="1">
    <source>
        <dbReference type="ARBA" id="ARBA00022485"/>
    </source>
</evidence>
<dbReference type="EMBL" id="DSUH01000108">
    <property type="protein sequence ID" value="HGU32154.1"/>
    <property type="molecule type" value="Genomic_DNA"/>
</dbReference>
<dbReference type="GO" id="GO:0046872">
    <property type="term" value="F:metal ion binding"/>
    <property type="evidence" value="ECO:0007669"/>
    <property type="project" value="UniProtKB-KW"/>
</dbReference>
<dbReference type="PROSITE" id="PS51656">
    <property type="entry name" value="4FE4S"/>
    <property type="match status" value="1"/>
</dbReference>
<feature type="domain" description="4Fe-4S" evidence="5">
    <location>
        <begin position="1"/>
        <end position="60"/>
    </location>
</feature>
<dbReference type="GO" id="GO:0051539">
    <property type="term" value="F:4 iron, 4 sulfur cluster binding"/>
    <property type="evidence" value="ECO:0007669"/>
    <property type="project" value="UniProtKB-KW"/>
</dbReference>
<evidence type="ECO:0000259" key="5">
    <source>
        <dbReference type="PROSITE" id="PS51656"/>
    </source>
</evidence>
<dbReference type="InterPro" id="IPR007202">
    <property type="entry name" value="4Fe-4S_dom"/>
</dbReference>
<evidence type="ECO:0000256" key="2">
    <source>
        <dbReference type="ARBA" id="ARBA00022723"/>
    </source>
</evidence>
<dbReference type="Pfam" id="PF04060">
    <property type="entry name" value="FeS"/>
    <property type="match status" value="1"/>
</dbReference>
<evidence type="ECO:0000256" key="4">
    <source>
        <dbReference type="ARBA" id="ARBA00023014"/>
    </source>
</evidence>
<comment type="caution">
    <text evidence="6">The sequence shown here is derived from an EMBL/GenBank/DDBJ whole genome shotgun (WGS) entry which is preliminary data.</text>
</comment>
<evidence type="ECO:0000256" key="3">
    <source>
        <dbReference type="ARBA" id="ARBA00023004"/>
    </source>
</evidence>
<reference evidence="6" key="1">
    <citation type="journal article" date="2020" name="mSystems">
        <title>Genome- and Community-Level Interaction Insights into Carbon Utilization and Element Cycling Functions of Hydrothermarchaeota in Hydrothermal Sediment.</title>
        <authorList>
            <person name="Zhou Z."/>
            <person name="Liu Y."/>
            <person name="Xu W."/>
            <person name="Pan J."/>
            <person name="Luo Z.H."/>
            <person name="Li M."/>
        </authorList>
    </citation>
    <scope>NUCLEOTIDE SEQUENCE [LARGE SCALE GENOMIC DNA]</scope>
    <source>
        <strain evidence="6">SpSt-477</strain>
    </source>
</reference>
<name>A0A7C4RR57_9BACT</name>
<dbReference type="AlphaFoldDB" id="A0A7C4RR57"/>
<dbReference type="Pfam" id="PF12654">
    <property type="entry name" value="DUF3786"/>
    <property type="match status" value="1"/>
</dbReference>
<sequence>MALSVIDLYQKILPRTNCRDCGFATCMAFASMVVSEKLPLSKCPHLAPETIERYQPELEEQYRAGKWTRKDPAQDALVWAKERAASMKIVDLPERIGGSLVRDADGVALELPYFTGTIRISETGIRMSDGSDLDRWEQVFLYNHMAQGGKRLPVGRWKAFDQIPNTVSKVKSMKAHVEDVLQKQFQGKVHILRRACEFCGGMPATDTDLPEGEGGSDVAVVFRPLPRIPILLLFWDADPLEGFEARAKLLFDETIVEHLDIESIVFLSEHLTRRLCVHADGESP</sequence>
<gene>
    <name evidence="6" type="ORF">ENS29_04780</name>
</gene>
<organism evidence="6">
    <name type="scientific">Desulfatirhabdium butyrativorans</name>
    <dbReference type="NCBI Taxonomy" id="340467"/>
    <lineage>
        <taxon>Bacteria</taxon>
        <taxon>Pseudomonadati</taxon>
        <taxon>Thermodesulfobacteriota</taxon>
        <taxon>Desulfobacteria</taxon>
        <taxon>Desulfobacterales</taxon>
        <taxon>Desulfatirhabdiaceae</taxon>
        <taxon>Desulfatirhabdium</taxon>
    </lineage>
</organism>
<protein>
    <submittedName>
        <fullName evidence="6">DUF3786 domain-containing protein</fullName>
    </submittedName>
</protein>
<dbReference type="InterPro" id="IPR024264">
    <property type="entry name" value="DUF3786"/>
</dbReference>
<keyword evidence="4" id="KW-0411">Iron-sulfur</keyword>